<dbReference type="GO" id="GO:0006108">
    <property type="term" value="P:malate metabolic process"/>
    <property type="evidence" value="ECO:0007669"/>
    <property type="project" value="TreeGrafter"/>
</dbReference>
<dbReference type="STRING" id="983967.A0A1E4SWT0"/>
<dbReference type="GO" id="GO:0004333">
    <property type="term" value="F:fumarate hydratase activity"/>
    <property type="evidence" value="ECO:0007669"/>
    <property type="project" value="UniProtKB-EC"/>
</dbReference>
<dbReference type="EMBL" id="KV453859">
    <property type="protein sequence ID" value="ODV83959.1"/>
    <property type="molecule type" value="Genomic_DNA"/>
</dbReference>
<dbReference type="AlphaFoldDB" id="A0A1E4SWT0"/>
<dbReference type="OrthoDB" id="1738025at2759"/>
<accession>A0A1E4SWT0</accession>
<sequence>MTVSYRNECDSLGRIQVPDDKYWGAHTQRYLKNFEIGEKQTEKLPFVLITSFATLKKAISNVNCINKDLSPFLNSAIQQACDEIIKGTISSDNFPLGLYQSGSGTETNMNLNEVISNRSNEILGGFKGNKRPVHPIDHVNLSQSSNDTFSTAMIIATVLELVHSLLPSLQALKESLDEKAQQFDSIVKVGRTHLQDANLMTLGQEFRAFSQQIQFSMDRIRSVFPRLKLLPQGAATVGSGFNTRPNFANQVSSEISRITGIEFKSSPNKFEAIATRDSILELSGALNTIASSLFKIANDIRLLGSGPSCGFNELILPKNESVSSLLPGKFNPTQCEALTMVCSQVFGNQTTITMGCASGQLQLNSYGPIIAKNILNSIKLLSDGCKSFSNFCIKDIQANEESIDKMVNRSLFPLASMLLPKYGIAVANEVATKAYEDGISIKESALQLGVFKKETEFDELVHSQGSVGPLN</sequence>
<dbReference type="InterPro" id="IPR008948">
    <property type="entry name" value="L-Aspartase-like"/>
</dbReference>
<proteinExistence type="inferred from homology"/>
<dbReference type="SUPFAM" id="SSF48557">
    <property type="entry name" value="L-aspartase-like"/>
    <property type="match status" value="1"/>
</dbReference>
<dbReference type="Gene3D" id="1.20.200.10">
    <property type="entry name" value="Fumarase/aspartase (Central domain)"/>
    <property type="match status" value="1"/>
</dbReference>
<feature type="domain" description="Fumarate lyase N-terminal" evidence="4">
    <location>
        <begin position="13"/>
        <end position="347"/>
    </location>
</feature>
<comment type="similarity">
    <text evidence="1">Belongs to the class-II fumarase/aspartase family. Fumarase subfamily.</text>
</comment>
<reference evidence="6" key="1">
    <citation type="submission" date="2016-04" db="EMBL/GenBank/DDBJ databases">
        <title>Comparative genomics of biotechnologically important yeasts.</title>
        <authorList>
            <consortium name="DOE Joint Genome Institute"/>
            <person name="Riley R."/>
            <person name="Haridas S."/>
            <person name="Wolfe K.H."/>
            <person name="Lopes M.R."/>
            <person name="Hittinger C.T."/>
            <person name="Goker M."/>
            <person name="Salamov A."/>
            <person name="Wisecaver J."/>
            <person name="Long T.M."/>
            <person name="Aerts A.L."/>
            <person name="Barry K."/>
            <person name="Choi C."/>
            <person name="Clum A."/>
            <person name="Coughlan A.Y."/>
            <person name="Deshpande S."/>
            <person name="Douglass A.P."/>
            <person name="Hanson S.J."/>
            <person name="Klenk H.-P."/>
            <person name="Labutti K."/>
            <person name="Lapidus A."/>
            <person name="Lindquist E."/>
            <person name="Lipzen A."/>
            <person name="Meier-Kolthoff J.P."/>
            <person name="Ohm R.A."/>
            <person name="Otillar R.P."/>
            <person name="Pangilinan J."/>
            <person name="Peng Y."/>
            <person name="Rokas A."/>
            <person name="Rosa C.A."/>
            <person name="Scheuner C."/>
            <person name="Sibirny A.A."/>
            <person name="Slot J.C."/>
            <person name="Stielow J.B."/>
            <person name="Sun H."/>
            <person name="Kurtzman C.P."/>
            <person name="Blackwell M."/>
            <person name="Grigoriev I.V."/>
            <person name="Jeffries T.W."/>
        </authorList>
    </citation>
    <scope>NUCLEOTIDE SEQUENCE [LARGE SCALE GENOMIC DNA]</scope>
    <source>
        <strain evidence="6">NRRL YB-2248</strain>
    </source>
</reference>
<dbReference type="Gene3D" id="1.10.275.10">
    <property type="entry name" value="Fumarase/aspartase (N-terminal domain)"/>
    <property type="match status" value="1"/>
</dbReference>
<dbReference type="InterPro" id="IPR005677">
    <property type="entry name" value="Fum_hydII"/>
</dbReference>
<dbReference type="EC" id="4.2.1.2" evidence="2"/>
<keyword evidence="3" id="KW-0456">Lyase</keyword>
<dbReference type="FunFam" id="1.10.275.10:FF:000001">
    <property type="entry name" value="Fumarate hydratase, mitochondrial"/>
    <property type="match status" value="1"/>
</dbReference>
<evidence type="ECO:0000259" key="4">
    <source>
        <dbReference type="Pfam" id="PF00206"/>
    </source>
</evidence>
<dbReference type="InterPro" id="IPR024083">
    <property type="entry name" value="Fumarase/histidase_N"/>
</dbReference>
<dbReference type="Proteomes" id="UP000094801">
    <property type="component" value="Unassembled WGS sequence"/>
</dbReference>
<name>A0A1E4SWT0_9ASCO</name>
<gene>
    <name evidence="5" type="ORF">CANARDRAFT_8956</name>
</gene>
<protein>
    <recommendedName>
        <fullName evidence="2">fumarate hydratase</fullName>
        <ecNumber evidence="2">4.2.1.2</ecNumber>
    </recommendedName>
</protein>
<evidence type="ECO:0000256" key="3">
    <source>
        <dbReference type="ARBA" id="ARBA00023239"/>
    </source>
</evidence>
<evidence type="ECO:0000313" key="6">
    <source>
        <dbReference type="Proteomes" id="UP000094801"/>
    </source>
</evidence>
<evidence type="ECO:0000256" key="1">
    <source>
        <dbReference type="ARBA" id="ARBA00009084"/>
    </source>
</evidence>
<dbReference type="Gene3D" id="1.10.40.30">
    <property type="entry name" value="Fumarase/aspartase (C-terminal domain)"/>
    <property type="match status" value="1"/>
</dbReference>
<dbReference type="GO" id="GO:0006099">
    <property type="term" value="P:tricarboxylic acid cycle"/>
    <property type="evidence" value="ECO:0007669"/>
    <property type="project" value="TreeGrafter"/>
</dbReference>
<dbReference type="GO" id="GO:0005739">
    <property type="term" value="C:mitochondrion"/>
    <property type="evidence" value="ECO:0007669"/>
    <property type="project" value="TreeGrafter"/>
</dbReference>
<dbReference type="InterPro" id="IPR000362">
    <property type="entry name" value="Fumarate_lyase_fam"/>
</dbReference>
<evidence type="ECO:0000256" key="2">
    <source>
        <dbReference type="ARBA" id="ARBA00012921"/>
    </source>
</evidence>
<organism evidence="5 6">
    <name type="scientific">[Candida] arabinofermentans NRRL YB-2248</name>
    <dbReference type="NCBI Taxonomy" id="983967"/>
    <lineage>
        <taxon>Eukaryota</taxon>
        <taxon>Fungi</taxon>
        <taxon>Dikarya</taxon>
        <taxon>Ascomycota</taxon>
        <taxon>Saccharomycotina</taxon>
        <taxon>Pichiomycetes</taxon>
        <taxon>Pichiales</taxon>
        <taxon>Pichiaceae</taxon>
        <taxon>Ogataea</taxon>
        <taxon>Ogataea/Candida clade</taxon>
    </lineage>
</organism>
<dbReference type="Pfam" id="PF00206">
    <property type="entry name" value="Lyase_1"/>
    <property type="match status" value="1"/>
</dbReference>
<dbReference type="PANTHER" id="PTHR11444:SF1">
    <property type="entry name" value="FUMARATE HYDRATASE, MITOCHONDRIAL"/>
    <property type="match status" value="1"/>
</dbReference>
<keyword evidence="6" id="KW-1185">Reference proteome</keyword>
<dbReference type="InterPro" id="IPR022761">
    <property type="entry name" value="Fumarate_lyase_N"/>
</dbReference>
<dbReference type="PANTHER" id="PTHR11444">
    <property type="entry name" value="ASPARTATEAMMONIA/ARGININOSUCCINATE/ADENYLOSUCCINATE LYASE"/>
    <property type="match status" value="1"/>
</dbReference>
<dbReference type="FunFam" id="1.20.200.10:FF:000001">
    <property type="entry name" value="Fumarate hydratase, mitochondrial"/>
    <property type="match status" value="1"/>
</dbReference>
<dbReference type="GO" id="GO:0006106">
    <property type="term" value="P:fumarate metabolic process"/>
    <property type="evidence" value="ECO:0007669"/>
    <property type="project" value="InterPro"/>
</dbReference>
<dbReference type="PRINTS" id="PR00149">
    <property type="entry name" value="FUMRATELYASE"/>
</dbReference>
<evidence type="ECO:0000313" key="5">
    <source>
        <dbReference type="EMBL" id="ODV83959.1"/>
    </source>
</evidence>